<evidence type="ECO:0000313" key="24">
    <source>
        <dbReference type="Proteomes" id="UP000796761"/>
    </source>
</evidence>
<dbReference type="InterPro" id="IPR000845">
    <property type="entry name" value="Nucleoside_phosphorylase_d"/>
</dbReference>
<keyword evidence="19" id="KW-0496">Mitochondrion</keyword>
<dbReference type="EMBL" id="SWJQ01001206">
    <property type="protein sequence ID" value="TRZ08922.1"/>
    <property type="molecule type" value="Genomic_DNA"/>
</dbReference>
<dbReference type="GO" id="GO:0005634">
    <property type="term" value="C:nucleus"/>
    <property type="evidence" value="ECO:0007669"/>
    <property type="project" value="UniProtKB-SubCell"/>
</dbReference>
<evidence type="ECO:0000256" key="11">
    <source>
        <dbReference type="ARBA" id="ARBA00022842"/>
    </source>
</evidence>
<comment type="catalytic activity">
    <reaction evidence="1">
        <text>Exonucleolytic cleavage in the 3'- to 5'-direction to yield nucleoside 5'-phosphates.</text>
        <dbReference type="EC" id="3.1.11.2"/>
    </reaction>
</comment>
<evidence type="ECO:0000313" key="23">
    <source>
        <dbReference type="EMBL" id="TRZ08922.1"/>
    </source>
</evidence>
<comment type="similarity">
    <text evidence="5 19">Belongs to the DNA repair enzymes AP/ExoA family.</text>
</comment>
<dbReference type="PROSITE" id="PS00726">
    <property type="entry name" value="AP_NUCLEASE_F1_1"/>
    <property type="match status" value="1"/>
</dbReference>
<dbReference type="CDD" id="cd09087">
    <property type="entry name" value="Ape1-like_AP-endo"/>
    <property type="match status" value="1"/>
</dbReference>
<feature type="binding site" evidence="17">
    <location>
        <position position="198"/>
    </location>
    <ligand>
        <name>Mg(2+)</name>
        <dbReference type="ChEBI" id="CHEBI:18420"/>
        <label>1</label>
    </ligand>
</feature>
<keyword evidence="12 19" id="KW-0234">DNA repair</keyword>
<evidence type="ECO:0000256" key="15">
    <source>
        <dbReference type="ARBA" id="ARBA00023950"/>
    </source>
</evidence>
<evidence type="ECO:0000256" key="9">
    <source>
        <dbReference type="ARBA" id="ARBA00022763"/>
    </source>
</evidence>
<dbReference type="GO" id="GO:0003677">
    <property type="term" value="F:DNA binding"/>
    <property type="evidence" value="ECO:0007669"/>
    <property type="project" value="UniProtKB-KW"/>
</dbReference>
<dbReference type="GO" id="GO:0004731">
    <property type="term" value="F:purine-nucleoside phosphorylase activity"/>
    <property type="evidence" value="ECO:0007669"/>
    <property type="project" value="UniProtKB-EC"/>
</dbReference>
<evidence type="ECO:0000259" key="22">
    <source>
        <dbReference type="Pfam" id="PF03372"/>
    </source>
</evidence>
<feature type="site" description="Transition state stabilizer" evidence="18">
    <location>
        <position position="200"/>
    </location>
</feature>
<dbReference type="InterPro" id="IPR036691">
    <property type="entry name" value="Endo/exonu/phosph_ase_sf"/>
</dbReference>
<feature type="binding site" evidence="17">
    <location>
        <position position="200"/>
    </location>
    <ligand>
        <name>Mg(2+)</name>
        <dbReference type="ChEBI" id="CHEBI:18420"/>
        <label>1</label>
    </ligand>
</feature>
<dbReference type="GO" id="GO:0004519">
    <property type="term" value="F:endonuclease activity"/>
    <property type="evidence" value="ECO:0007669"/>
    <property type="project" value="UniProtKB-KW"/>
</dbReference>
<keyword evidence="17" id="KW-0464">Manganese</keyword>
<evidence type="ECO:0000256" key="19">
    <source>
        <dbReference type="RuleBase" id="RU362131"/>
    </source>
</evidence>
<sequence length="500" mass="53828">MPKRGKKKEENGSGDETGPAPAKAAKAAPPLLYEDPPTREATPTGRRWTLKVTSWNVDGLRAWLKKGGAQWVQEEAPDVLCLQETKCPVSAVPAEVRALPGLPHQFWASAKDRPGYSGVGLLARTEPLNVTYGIGDPEHDADGRVVTAEFPSLFVVSAYVPNAGRGLARLEPRLRFDSAFLAFLKRLDAQKPVLLCGDLNVAHAEIDLCHPRANKSNPGFTPQEREGFTRLLDSGFVDTFRHLYPEARGAFTFWTYLGGARARNVGWRLDYAVVSQSYEACSEAAAWLLARLREPPRVALVCGSGLGALAQELRDPQSFDYAEIPHFPRSTVQGHAGRLVVGRLGSAPCAVLQGRFHLYEGYSPAQVVVPIRALALAGVHTLVLTNAAGSLRPGLGPGHLLVIRDHIDMAGLAGRSPLVGPNDDRFGPRFPSMTEAYDPGLRRLALSLAPKELRASPGVYVGVGGPSYETPAECRLLRALGADAVGEGGETQNDPEIAPK</sequence>
<evidence type="ECO:0000256" key="10">
    <source>
        <dbReference type="ARBA" id="ARBA00022801"/>
    </source>
</evidence>
<evidence type="ECO:0000256" key="14">
    <source>
        <dbReference type="ARBA" id="ARBA00023929"/>
    </source>
</evidence>
<dbReference type="Proteomes" id="UP000796761">
    <property type="component" value="Unassembled WGS sequence"/>
</dbReference>
<dbReference type="OrthoDB" id="498125at2759"/>
<dbReference type="GO" id="GO:0009116">
    <property type="term" value="P:nucleoside metabolic process"/>
    <property type="evidence" value="ECO:0007669"/>
    <property type="project" value="InterPro"/>
</dbReference>
<dbReference type="PANTHER" id="PTHR11904">
    <property type="entry name" value="METHYLTHIOADENOSINE/PURINE NUCLEOSIDE PHOSPHORYLASE"/>
    <property type="match status" value="1"/>
</dbReference>
<comment type="catalytic activity">
    <reaction evidence="13">
        <text>inosine + phosphate = alpha-D-ribose 1-phosphate + hypoxanthine</text>
        <dbReference type="Rhea" id="RHEA:27646"/>
        <dbReference type="ChEBI" id="CHEBI:17368"/>
        <dbReference type="ChEBI" id="CHEBI:17596"/>
        <dbReference type="ChEBI" id="CHEBI:43474"/>
        <dbReference type="ChEBI" id="CHEBI:57720"/>
        <dbReference type="EC" id="2.4.2.1"/>
    </reaction>
</comment>
<dbReference type="PROSITE" id="PS00728">
    <property type="entry name" value="AP_NUCLEASE_F1_3"/>
    <property type="match status" value="1"/>
</dbReference>
<keyword evidence="10 19" id="KW-0378">Hydrolase</keyword>
<dbReference type="NCBIfam" id="TIGR00633">
    <property type="entry name" value="xth"/>
    <property type="match status" value="1"/>
</dbReference>
<dbReference type="PROSITE" id="PS00727">
    <property type="entry name" value="AP_NUCLEASE_F1_2"/>
    <property type="match status" value="1"/>
</dbReference>
<keyword evidence="8 17" id="KW-0479">Metal-binding</keyword>
<comment type="catalytic activity">
    <reaction evidence="15">
        <text>2'-deoxyinosine + phosphate = 2-deoxy-alpha-D-ribose 1-phosphate + hypoxanthine</text>
        <dbReference type="Rhea" id="RHEA:27750"/>
        <dbReference type="ChEBI" id="CHEBI:17368"/>
        <dbReference type="ChEBI" id="CHEBI:28997"/>
        <dbReference type="ChEBI" id="CHEBI:43474"/>
        <dbReference type="ChEBI" id="CHEBI:57259"/>
        <dbReference type="EC" id="2.4.2.1"/>
    </reaction>
</comment>
<dbReference type="NCBIfam" id="TIGR00195">
    <property type="entry name" value="exoDNase_III"/>
    <property type="match status" value="1"/>
</dbReference>
<keyword evidence="6" id="KW-0328">Glycosyltransferase</keyword>
<comment type="catalytic activity">
    <reaction evidence="14">
        <text>2'-deoxyguanosine + phosphate = 2-deoxy-alpha-D-ribose 1-phosphate + guanine</text>
        <dbReference type="Rhea" id="RHEA:27738"/>
        <dbReference type="ChEBI" id="CHEBI:16235"/>
        <dbReference type="ChEBI" id="CHEBI:17172"/>
        <dbReference type="ChEBI" id="CHEBI:43474"/>
        <dbReference type="ChEBI" id="CHEBI:57259"/>
        <dbReference type="EC" id="2.4.2.1"/>
    </reaction>
</comment>
<dbReference type="CDD" id="cd09009">
    <property type="entry name" value="PNP-EcPNPII_like"/>
    <property type="match status" value="1"/>
</dbReference>
<organism evidence="23 24">
    <name type="scientific">Zosterops borbonicus</name>
    <dbReference type="NCBI Taxonomy" id="364589"/>
    <lineage>
        <taxon>Eukaryota</taxon>
        <taxon>Metazoa</taxon>
        <taxon>Chordata</taxon>
        <taxon>Craniata</taxon>
        <taxon>Vertebrata</taxon>
        <taxon>Euteleostomi</taxon>
        <taxon>Archelosauria</taxon>
        <taxon>Archosauria</taxon>
        <taxon>Dinosauria</taxon>
        <taxon>Saurischia</taxon>
        <taxon>Theropoda</taxon>
        <taxon>Coelurosauria</taxon>
        <taxon>Aves</taxon>
        <taxon>Neognathae</taxon>
        <taxon>Neoaves</taxon>
        <taxon>Telluraves</taxon>
        <taxon>Australaves</taxon>
        <taxon>Passeriformes</taxon>
        <taxon>Sylvioidea</taxon>
        <taxon>Zosteropidae</taxon>
        <taxon>Zosterops</taxon>
    </lineage>
</organism>
<keyword evidence="19" id="KW-0540">Nuclease</keyword>
<evidence type="ECO:0000256" key="4">
    <source>
        <dbReference type="ARBA" id="ARBA00006751"/>
    </source>
</evidence>
<dbReference type="GO" id="GO:0008311">
    <property type="term" value="F:double-stranded DNA 3'-5' DNA exonuclease activity"/>
    <property type="evidence" value="ECO:0007669"/>
    <property type="project" value="UniProtKB-EC"/>
</dbReference>
<dbReference type="GO" id="GO:0046872">
    <property type="term" value="F:metal ion binding"/>
    <property type="evidence" value="ECO:0007669"/>
    <property type="project" value="UniProtKB-KW"/>
</dbReference>
<keyword evidence="11 17" id="KW-0460">Magnesium</keyword>
<dbReference type="EC" id="3.1.-.-" evidence="19"/>
<proteinExistence type="inferred from homology"/>
<dbReference type="Gene3D" id="3.60.10.10">
    <property type="entry name" value="Endonuclease/exonuclease/phosphatase"/>
    <property type="match status" value="1"/>
</dbReference>
<comment type="similarity">
    <text evidence="4">Belongs to the PNP/MTAP phosphorylase family.</text>
</comment>
<comment type="pathway">
    <text evidence="3">Purine metabolism; purine nucleoside salvage.</text>
</comment>
<evidence type="ECO:0000256" key="6">
    <source>
        <dbReference type="ARBA" id="ARBA00022676"/>
    </source>
</evidence>
<dbReference type="PANTHER" id="PTHR11904:SF9">
    <property type="entry name" value="PURINE NUCLEOSIDE PHOSPHORYLASE-RELATED"/>
    <property type="match status" value="1"/>
</dbReference>
<evidence type="ECO:0000259" key="21">
    <source>
        <dbReference type="Pfam" id="PF01048"/>
    </source>
</evidence>
<evidence type="ECO:0000256" key="20">
    <source>
        <dbReference type="SAM" id="MobiDB-lite"/>
    </source>
</evidence>
<keyword evidence="19" id="KW-0255">Endonuclease</keyword>
<dbReference type="InterPro" id="IPR020848">
    <property type="entry name" value="AP_endonuclease_F1_CS"/>
</dbReference>
<gene>
    <name evidence="23" type="ORF">HGM15179_018182</name>
</gene>
<keyword evidence="24" id="KW-1185">Reference proteome</keyword>
<feature type="site" description="Important for catalytic activity" evidence="18">
    <location>
        <position position="270"/>
    </location>
</feature>
<evidence type="ECO:0000256" key="13">
    <source>
        <dbReference type="ARBA" id="ARBA00023918"/>
    </source>
</evidence>
<evidence type="ECO:0000256" key="3">
    <source>
        <dbReference type="ARBA" id="ARBA00005058"/>
    </source>
</evidence>
<evidence type="ECO:0000256" key="18">
    <source>
        <dbReference type="PIRSR" id="PIRSR604808-3"/>
    </source>
</evidence>
<keyword evidence="7" id="KW-0808">Transferase</keyword>
<keyword evidence="9 19" id="KW-0227">DNA damage</keyword>
<dbReference type="InterPro" id="IPR035994">
    <property type="entry name" value="Nucleoside_phosphorylase_sf"/>
</dbReference>
<feature type="binding site" evidence="17">
    <location>
        <position position="84"/>
    </location>
    <ligand>
        <name>Mg(2+)</name>
        <dbReference type="ChEBI" id="CHEBI:18420"/>
        <label>1</label>
    </ligand>
</feature>
<dbReference type="NCBIfam" id="NF006054">
    <property type="entry name" value="PRK08202.1"/>
    <property type="match status" value="1"/>
</dbReference>
<dbReference type="InterPro" id="IPR020847">
    <property type="entry name" value="AP_endonuclease_F1_BS"/>
</dbReference>
<keyword evidence="19" id="KW-0539">Nucleus</keyword>
<dbReference type="SUPFAM" id="SSF53167">
    <property type="entry name" value="Purine and uridine phosphorylases"/>
    <property type="match status" value="1"/>
</dbReference>
<evidence type="ECO:0000256" key="2">
    <source>
        <dbReference type="ARBA" id="ARBA00001936"/>
    </source>
</evidence>
<comment type="cofactor">
    <cofactor evidence="2">
        <name>Mn(2+)</name>
        <dbReference type="ChEBI" id="CHEBI:29035"/>
    </cofactor>
</comment>
<comment type="cofactor">
    <cofactor evidence="17 19">
        <name>Mg(2+)</name>
        <dbReference type="ChEBI" id="CHEBI:18420"/>
    </cofactor>
    <cofactor evidence="17 19">
        <name>Mn(2+)</name>
        <dbReference type="ChEBI" id="CHEBI:29035"/>
    </cofactor>
    <text evidence="17 19">Probably binds two magnesium or manganese ions per subunit.</text>
</comment>
<keyword evidence="19" id="KW-0963">Cytoplasm</keyword>
<dbReference type="GO" id="GO:0005739">
    <property type="term" value="C:mitochondrion"/>
    <property type="evidence" value="ECO:0007669"/>
    <property type="project" value="UniProtKB-SubCell"/>
</dbReference>
<dbReference type="AlphaFoldDB" id="A0A8K1FZJ6"/>
<feature type="domain" description="Endonuclease/exonuclease/phosphatase" evidence="22">
    <location>
        <begin position="54"/>
        <end position="280"/>
    </location>
</feature>
<evidence type="ECO:0000256" key="7">
    <source>
        <dbReference type="ARBA" id="ARBA00022679"/>
    </source>
</evidence>
<dbReference type="Pfam" id="PF03372">
    <property type="entry name" value="Exo_endo_phos"/>
    <property type="match status" value="1"/>
</dbReference>
<protein>
    <recommendedName>
        <fullName evidence="19">DNA-(apurinic or apyrimidinic site) endonuclease</fullName>
        <ecNumber evidence="19">3.1.-.-</ecNumber>
    </recommendedName>
</protein>
<keyword evidence="19" id="KW-0238">DNA-binding</keyword>
<feature type="binding site" evidence="17">
    <location>
        <position position="56"/>
    </location>
    <ligand>
        <name>Mg(2+)</name>
        <dbReference type="ChEBI" id="CHEBI:18420"/>
        <label>1</label>
    </ligand>
</feature>
<dbReference type="Gene3D" id="3.40.50.1580">
    <property type="entry name" value="Nucleoside phosphorylase domain"/>
    <property type="match status" value="1"/>
</dbReference>
<reference evidence="23" key="1">
    <citation type="submission" date="2019-04" db="EMBL/GenBank/DDBJ databases">
        <title>Genome assembly of Zosterops borbonicus 15179.</title>
        <authorList>
            <person name="Leroy T."/>
            <person name="Anselmetti Y."/>
            <person name="Tilak M.-K."/>
            <person name="Nabholz B."/>
        </authorList>
    </citation>
    <scope>NUCLEOTIDE SEQUENCE</scope>
    <source>
        <strain evidence="23">HGM_15179</strain>
        <tissue evidence="23">Muscle</tissue>
    </source>
</reference>
<name>A0A8K1FZJ6_9PASS</name>
<evidence type="ECO:0000256" key="17">
    <source>
        <dbReference type="PIRSR" id="PIRSR604808-2"/>
    </source>
</evidence>
<feature type="region of interest" description="Disordered" evidence="20">
    <location>
        <begin position="1"/>
        <end position="47"/>
    </location>
</feature>
<dbReference type="NCBIfam" id="TIGR01697">
    <property type="entry name" value="PNPH-PUNA-XAPA"/>
    <property type="match status" value="1"/>
</dbReference>
<accession>A0A8K1FZJ6</accession>
<dbReference type="GO" id="GO:0006281">
    <property type="term" value="P:DNA repair"/>
    <property type="evidence" value="ECO:0007669"/>
    <property type="project" value="UniProtKB-KW"/>
</dbReference>
<comment type="catalytic activity">
    <reaction evidence="16">
        <text>guanosine + phosphate = alpha-D-ribose 1-phosphate + guanine</text>
        <dbReference type="Rhea" id="RHEA:13233"/>
        <dbReference type="ChEBI" id="CHEBI:16235"/>
        <dbReference type="ChEBI" id="CHEBI:16750"/>
        <dbReference type="ChEBI" id="CHEBI:43474"/>
        <dbReference type="ChEBI" id="CHEBI:57720"/>
        <dbReference type="EC" id="2.4.2.1"/>
    </reaction>
</comment>
<comment type="caution">
    <text evidence="23">The sequence shown here is derived from an EMBL/GenBank/DDBJ whole genome shotgun (WGS) entry which is preliminary data.</text>
</comment>
<dbReference type="InterPro" id="IPR005135">
    <property type="entry name" value="Endo/exonuclease/phosphatase"/>
</dbReference>
<dbReference type="SUPFAM" id="SSF56219">
    <property type="entry name" value="DNase I-like"/>
    <property type="match status" value="1"/>
</dbReference>
<comment type="function">
    <text evidence="19">Initiates repair of AP sites in DNA by catalyzing hydrolytic incision of the phosphodiester backbone immediately adjacent to the damage, generating a single-strand break with 5'-deoxyribose phosphate and 3'-hydroxyl ends.</text>
</comment>
<dbReference type="InterPro" id="IPR011268">
    <property type="entry name" value="Purine_phosphorylase"/>
</dbReference>
<evidence type="ECO:0000256" key="8">
    <source>
        <dbReference type="ARBA" id="ARBA00022723"/>
    </source>
</evidence>
<evidence type="ECO:0000256" key="16">
    <source>
        <dbReference type="ARBA" id="ARBA00023970"/>
    </source>
</evidence>
<dbReference type="PROSITE" id="PS51435">
    <property type="entry name" value="AP_NUCLEASE_F1_4"/>
    <property type="match status" value="1"/>
</dbReference>
<dbReference type="UniPathway" id="UPA00606"/>
<evidence type="ECO:0000256" key="1">
    <source>
        <dbReference type="ARBA" id="ARBA00000493"/>
    </source>
</evidence>
<feature type="compositionally biased region" description="Low complexity" evidence="20">
    <location>
        <begin position="19"/>
        <end position="30"/>
    </location>
</feature>
<feature type="domain" description="Nucleoside phosphorylase" evidence="21">
    <location>
        <begin position="297"/>
        <end position="486"/>
    </location>
</feature>
<dbReference type="Pfam" id="PF01048">
    <property type="entry name" value="PNP_UDP_1"/>
    <property type="match status" value="1"/>
</dbReference>
<comment type="subcellular location">
    <subcellularLocation>
        <location evidence="19">Nucleus</location>
    </subcellularLocation>
    <subcellularLocation>
        <location evidence="19">Cytoplasm</location>
    </subcellularLocation>
    <subcellularLocation>
        <location evidence="19">Mitochondrion</location>
    </subcellularLocation>
</comment>
<evidence type="ECO:0000256" key="12">
    <source>
        <dbReference type="ARBA" id="ARBA00023204"/>
    </source>
</evidence>
<evidence type="ECO:0000256" key="5">
    <source>
        <dbReference type="ARBA" id="ARBA00007092"/>
    </source>
</evidence>
<dbReference type="InterPro" id="IPR004808">
    <property type="entry name" value="AP_endonuc_1"/>
</dbReference>